<dbReference type="EMBL" id="VZPX01000004">
    <property type="protein sequence ID" value="KAB0482343.1"/>
    <property type="molecule type" value="Genomic_DNA"/>
</dbReference>
<sequence length="159" mass="18105">MNIKILQALFLFAYCYKCNSEDEAFEDTEEGIEIENIAFNLIEQTSFPLEKYEAVLARGNVFDRTKLIVEEIVKLFCSPEISDSDCFIALSESPLFEDPAFLSENERNVSALKPWLCTRDDVLSLNNEPSVIMNELNNLGHLQGLWDFGSSKILLIKIV</sequence>
<comment type="caution">
    <text evidence="1">The sequence shown here is derived from an EMBL/GenBank/DDBJ whole genome shotgun (WGS) entry which is preliminary data.</text>
</comment>
<dbReference type="AlphaFoldDB" id="A0A7V7NWW1"/>
<evidence type="ECO:0000313" key="1">
    <source>
        <dbReference type="EMBL" id="KAB0482343.1"/>
    </source>
</evidence>
<organism evidence="1 2">
    <name type="scientific">Vibrio chagasii</name>
    <dbReference type="NCBI Taxonomy" id="170679"/>
    <lineage>
        <taxon>Bacteria</taxon>
        <taxon>Pseudomonadati</taxon>
        <taxon>Pseudomonadota</taxon>
        <taxon>Gammaproteobacteria</taxon>
        <taxon>Vibrionales</taxon>
        <taxon>Vibrionaceae</taxon>
        <taxon>Vibrio</taxon>
    </lineage>
</organism>
<evidence type="ECO:0000313" key="2">
    <source>
        <dbReference type="Proteomes" id="UP000423756"/>
    </source>
</evidence>
<dbReference type="Proteomes" id="UP000423756">
    <property type="component" value="Unassembled WGS sequence"/>
</dbReference>
<gene>
    <name evidence="1" type="ORF">F7Q91_02770</name>
</gene>
<reference evidence="1 2" key="1">
    <citation type="submission" date="2019-09" db="EMBL/GenBank/DDBJ databases">
        <title>Draft genome sequences of 48 bacterial type strains from the CCUG.</title>
        <authorList>
            <person name="Tunovic T."/>
            <person name="Pineiro-Iglesias B."/>
            <person name="Unosson C."/>
            <person name="Inganas E."/>
            <person name="Ohlen M."/>
            <person name="Cardew S."/>
            <person name="Jensie-Markopoulos S."/>
            <person name="Salva-Serra F."/>
            <person name="Jaen-Luchoro D."/>
            <person name="Karlsson R."/>
            <person name="Svensson-Stadler L."/>
            <person name="Chun J."/>
            <person name="Moore E."/>
        </authorList>
    </citation>
    <scope>NUCLEOTIDE SEQUENCE [LARGE SCALE GENOMIC DNA]</scope>
    <source>
        <strain evidence="1 2">CCUG 48643</strain>
    </source>
</reference>
<name>A0A7V7NWW1_9VIBR</name>
<dbReference type="RefSeq" id="WP_137406680.1">
    <property type="nucleotide sequence ID" value="NZ_AP025467.1"/>
</dbReference>
<dbReference type="GeneID" id="77344765"/>
<proteinExistence type="predicted"/>
<protein>
    <submittedName>
        <fullName evidence="1">Uncharacterized protein</fullName>
    </submittedName>
</protein>
<accession>A0A7V7NWW1</accession>